<evidence type="ECO:0000313" key="6">
    <source>
        <dbReference type="EMBL" id="KAG9243100.1"/>
    </source>
</evidence>
<organism evidence="6 7">
    <name type="scientific">Calycina marina</name>
    <dbReference type="NCBI Taxonomy" id="1763456"/>
    <lineage>
        <taxon>Eukaryota</taxon>
        <taxon>Fungi</taxon>
        <taxon>Dikarya</taxon>
        <taxon>Ascomycota</taxon>
        <taxon>Pezizomycotina</taxon>
        <taxon>Leotiomycetes</taxon>
        <taxon>Helotiales</taxon>
        <taxon>Pezizellaceae</taxon>
        <taxon>Calycina</taxon>
    </lineage>
</organism>
<dbReference type="PROSITE" id="PS50865">
    <property type="entry name" value="ZF_MYND_2"/>
    <property type="match status" value="1"/>
</dbReference>
<evidence type="ECO:0000259" key="5">
    <source>
        <dbReference type="PROSITE" id="PS50865"/>
    </source>
</evidence>
<keyword evidence="7" id="KW-1185">Reference proteome</keyword>
<keyword evidence="2 4" id="KW-0863">Zinc-finger</keyword>
<sequence length="216" mass="23324">MPHITRADVPPFPNFQNATIFPSFAECPLATDAPKDPNHYLIATVQEDMSFSDVPTFICKDRENVAFALKVHVTGGKFDIKALKKGITVIVKGAERGGVVDRKQGFVGALAEEIKVIPTNVGNLIFMSGNPLIVARDGYAAVDGDLEPSSDRAFCDGCGEDKKISELVKCGGCGCAWYCDKACQKKGWSNSGHKGDCKILNAVRTLDLGDRGWDKI</sequence>
<evidence type="ECO:0000313" key="7">
    <source>
        <dbReference type="Proteomes" id="UP000887226"/>
    </source>
</evidence>
<dbReference type="OrthoDB" id="5945798at2759"/>
<dbReference type="AlphaFoldDB" id="A0A9P7Z0H3"/>
<protein>
    <recommendedName>
        <fullName evidence="5">MYND-type domain-containing protein</fullName>
    </recommendedName>
</protein>
<dbReference type="GO" id="GO:0008270">
    <property type="term" value="F:zinc ion binding"/>
    <property type="evidence" value="ECO:0007669"/>
    <property type="project" value="UniProtKB-KW"/>
</dbReference>
<name>A0A9P7Z0H3_9HELO</name>
<dbReference type="Proteomes" id="UP000887226">
    <property type="component" value="Unassembled WGS sequence"/>
</dbReference>
<comment type="caution">
    <text evidence="6">The sequence shown here is derived from an EMBL/GenBank/DDBJ whole genome shotgun (WGS) entry which is preliminary data.</text>
</comment>
<dbReference type="PROSITE" id="PS01360">
    <property type="entry name" value="ZF_MYND_1"/>
    <property type="match status" value="1"/>
</dbReference>
<accession>A0A9P7Z0H3</accession>
<gene>
    <name evidence="6" type="ORF">BJ878DRAFT_463050</name>
</gene>
<evidence type="ECO:0000256" key="3">
    <source>
        <dbReference type="ARBA" id="ARBA00022833"/>
    </source>
</evidence>
<evidence type="ECO:0000256" key="2">
    <source>
        <dbReference type="ARBA" id="ARBA00022771"/>
    </source>
</evidence>
<dbReference type="EMBL" id="MU254006">
    <property type="protein sequence ID" value="KAG9243100.1"/>
    <property type="molecule type" value="Genomic_DNA"/>
</dbReference>
<dbReference type="Pfam" id="PF01753">
    <property type="entry name" value="zf-MYND"/>
    <property type="match status" value="1"/>
</dbReference>
<evidence type="ECO:0000256" key="4">
    <source>
        <dbReference type="PROSITE-ProRule" id="PRU00134"/>
    </source>
</evidence>
<proteinExistence type="predicted"/>
<dbReference type="SUPFAM" id="SSF144232">
    <property type="entry name" value="HIT/MYND zinc finger-like"/>
    <property type="match status" value="1"/>
</dbReference>
<dbReference type="InterPro" id="IPR002893">
    <property type="entry name" value="Znf_MYND"/>
</dbReference>
<feature type="domain" description="MYND-type" evidence="5">
    <location>
        <begin position="155"/>
        <end position="197"/>
    </location>
</feature>
<keyword evidence="3" id="KW-0862">Zinc</keyword>
<dbReference type="Gene3D" id="6.10.140.2220">
    <property type="match status" value="1"/>
</dbReference>
<evidence type="ECO:0000256" key="1">
    <source>
        <dbReference type="ARBA" id="ARBA00022723"/>
    </source>
</evidence>
<keyword evidence="1" id="KW-0479">Metal-binding</keyword>
<reference evidence="6" key="1">
    <citation type="journal article" date="2021" name="IMA Fungus">
        <title>Genomic characterization of three marine fungi, including Emericellopsis atlantica sp. nov. with signatures of a generalist lifestyle and marine biomass degradation.</title>
        <authorList>
            <person name="Hagestad O.C."/>
            <person name="Hou L."/>
            <person name="Andersen J.H."/>
            <person name="Hansen E.H."/>
            <person name="Altermark B."/>
            <person name="Li C."/>
            <person name="Kuhnert E."/>
            <person name="Cox R.J."/>
            <person name="Crous P.W."/>
            <person name="Spatafora J.W."/>
            <person name="Lail K."/>
            <person name="Amirebrahimi M."/>
            <person name="Lipzen A."/>
            <person name="Pangilinan J."/>
            <person name="Andreopoulos W."/>
            <person name="Hayes R.D."/>
            <person name="Ng V."/>
            <person name="Grigoriev I.V."/>
            <person name="Jackson S.A."/>
            <person name="Sutton T.D.S."/>
            <person name="Dobson A.D.W."/>
            <person name="Rama T."/>
        </authorList>
    </citation>
    <scope>NUCLEOTIDE SEQUENCE</scope>
    <source>
        <strain evidence="6">TRa3180A</strain>
    </source>
</reference>